<name>A0A1T4W2W8_9GAMM</name>
<feature type="chain" id="PRO_5010581666" evidence="2">
    <location>
        <begin position="25"/>
        <end position="410"/>
    </location>
</feature>
<accession>A0A1T4W2W8</accession>
<dbReference type="STRING" id="92487.SAMN02745130_00853"/>
<proteinExistence type="predicted"/>
<dbReference type="RefSeq" id="WP_200807027.1">
    <property type="nucleotide sequence ID" value="NZ_FUYB01000003.1"/>
</dbReference>
<gene>
    <name evidence="3" type="ORF">SAMN02745130_00853</name>
</gene>
<feature type="compositionally biased region" description="Basic and acidic residues" evidence="1">
    <location>
        <begin position="57"/>
        <end position="71"/>
    </location>
</feature>
<dbReference type="GO" id="GO:0006878">
    <property type="term" value="P:intracellular copper ion homeostasis"/>
    <property type="evidence" value="ECO:0007669"/>
    <property type="project" value="InterPro"/>
</dbReference>
<dbReference type="EMBL" id="FUYB01000003">
    <property type="protein sequence ID" value="SKA71489.1"/>
    <property type="molecule type" value="Genomic_DNA"/>
</dbReference>
<feature type="signal peptide" evidence="2">
    <location>
        <begin position="1"/>
        <end position="24"/>
    </location>
</feature>
<sequence>MKIYPNLFSATCLIAVLLAPLAQAQSNCTPEHAAMGHCTMATPKMEAAKPEVTPKPLKSESKPDSKPEAETKANNACTAEHAAMGHCTLDEPKANTPKENSKPEKIKKAKKKAATAEKSAVSEPKPMAQVSTTCTPEHAAMGHCTLDAPKTAVPVVAKSSSTCLPEHAAMGHCTLDSGLPVSDGSAETHIPMPYHQAMDMNDDPLLSKVMIDRFEVRKGDHGNPVILEADAWFGKSIDKLWLKTDIEVVEGELEEAQLQVLYNRAISPFWDVQAGIRHDFKPAKRTWAALGVQGTAPYFIETDATLFLGKSGQIALNLSAEKEVMLTQKTVLIPEVAMTLYGKDDHELGVGSGVSDLNLGLRLSHEFRREFAPYIGVNWSKKLGKTADLAKEHGDKTQNTEFLLGIQAWF</sequence>
<evidence type="ECO:0000256" key="1">
    <source>
        <dbReference type="SAM" id="MobiDB-lite"/>
    </source>
</evidence>
<dbReference type="InterPro" id="IPR007939">
    <property type="entry name" value="Cu-R_B_prcur"/>
</dbReference>
<protein>
    <submittedName>
        <fullName evidence="3">Copper resistance protein B (CopB)</fullName>
    </submittedName>
</protein>
<keyword evidence="4" id="KW-1185">Reference proteome</keyword>
<evidence type="ECO:0000256" key="2">
    <source>
        <dbReference type="SAM" id="SignalP"/>
    </source>
</evidence>
<dbReference type="GO" id="GO:0009279">
    <property type="term" value="C:cell outer membrane"/>
    <property type="evidence" value="ECO:0007669"/>
    <property type="project" value="InterPro"/>
</dbReference>
<dbReference type="Pfam" id="PF05275">
    <property type="entry name" value="CopB"/>
    <property type="match status" value="1"/>
</dbReference>
<keyword evidence="2" id="KW-0732">Signal</keyword>
<organism evidence="3 4">
    <name type="scientific">Thiothrix eikelboomii</name>
    <dbReference type="NCBI Taxonomy" id="92487"/>
    <lineage>
        <taxon>Bacteria</taxon>
        <taxon>Pseudomonadati</taxon>
        <taxon>Pseudomonadota</taxon>
        <taxon>Gammaproteobacteria</taxon>
        <taxon>Thiotrichales</taxon>
        <taxon>Thiotrichaceae</taxon>
        <taxon>Thiothrix</taxon>
    </lineage>
</organism>
<evidence type="ECO:0000313" key="3">
    <source>
        <dbReference type="EMBL" id="SKA71489.1"/>
    </source>
</evidence>
<reference evidence="3 4" key="1">
    <citation type="submission" date="2017-02" db="EMBL/GenBank/DDBJ databases">
        <authorList>
            <person name="Peterson S.W."/>
        </authorList>
    </citation>
    <scope>NUCLEOTIDE SEQUENCE [LARGE SCALE GENOMIC DNA]</scope>
    <source>
        <strain evidence="3 4">ATCC 49788</strain>
    </source>
</reference>
<feature type="region of interest" description="Disordered" evidence="1">
    <location>
        <begin position="46"/>
        <end position="129"/>
    </location>
</feature>
<dbReference type="Proteomes" id="UP000190460">
    <property type="component" value="Unassembled WGS sequence"/>
</dbReference>
<evidence type="ECO:0000313" key="4">
    <source>
        <dbReference type="Proteomes" id="UP000190460"/>
    </source>
</evidence>
<dbReference type="AlphaFoldDB" id="A0A1T4W2W8"/>
<dbReference type="GO" id="GO:0005507">
    <property type="term" value="F:copper ion binding"/>
    <property type="evidence" value="ECO:0007669"/>
    <property type="project" value="InterPro"/>
</dbReference>